<dbReference type="EMBL" id="JAYMGO010000011">
    <property type="protein sequence ID" value="KAL1264999.1"/>
    <property type="molecule type" value="Genomic_DNA"/>
</dbReference>
<keyword evidence="2" id="KW-1185">Reference proteome</keyword>
<organism evidence="1 2">
    <name type="scientific">Cirrhinus molitorella</name>
    <name type="common">mud carp</name>
    <dbReference type="NCBI Taxonomy" id="172907"/>
    <lineage>
        <taxon>Eukaryota</taxon>
        <taxon>Metazoa</taxon>
        <taxon>Chordata</taxon>
        <taxon>Craniata</taxon>
        <taxon>Vertebrata</taxon>
        <taxon>Euteleostomi</taxon>
        <taxon>Actinopterygii</taxon>
        <taxon>Neopterygii</taxon>
        <taxon>Teleostei</taxon>
        <taxon>Ostariophysi</taxon>
        <taxon>Cypriniformes</taxon>
        <taxon>Cyprinidae</taxon>
        <taxon>Labeoninae</taxon>
        <taxon>Labeonini</taxon>
        <taxon>Cirrhinus</taxon>
    </lineage>
</organism>
<protein>
    <submittedName>
        <fullName evidence="1">Uncharacterized protein</fullName>
    </submittedName>
</protein>
<gene>
    <name evidence="1" type="ORF">QQF64_003026</name>
</gene>
<name>A0ABR3MKP3_9TELE</name>
<comment type="caution">
    <text evidence="1">The sequence shown here is derived from an EMBL/GenBank/DDBJ whole genome shotgun (WGS) entry which is preliminary data.</text>
</comment>
<reference evidence="1 2" key="1">
    <citation type="submission" date="2023-09" db="EMBL/GenBank/DDBJ databases">
        <authorList>
            <person name="Wang M."/>
        </authorList>
    </citation>
    <scope>NUCLEOTIDE SEQUENCE [LARGE SCALE GENOMIC DNA]</scope>
    <source>
        <strain evidence="1">GT-2023</strain>
        <tissue evidence="1">Liver</tissue>
    </source>
</reference>
<feature type="non-terminal residue" evidence="1">
    <location>
        <position position="1"/>
    </location>
</feature>
<accession>A0ABR3MKP3</accession>
<dbReference type="Proteomes" id="UP001558613">
    <property type="component" value="Unassembled WGS sequence"/>
</dbReference>
<proteinExistence type="predicted"/>
<evidence type="ECO:0000313" key="1">
    <source>
        <dbReference type="EMBL" id="KAL1264999.1"/>
    </source>
</evidence>
<sequence>KHGLSEHVGYRLEMMHMAVWALLHAKESRPLSQSTEGRRTTIQLITRAESLL</sequence>
<evidence type="ECO:0000313" key="2">
    <source>
        <dbReference type="Proteomes" id="UP001558613"/>
    </source>
</evidence>